<gene>
    <name evidence="1" type="ORF">SAY86_002775</name>
</gene>
<name>A0AAN7LGJ9_TRANT</name>
<accession>A0AAN7LGJ9</accession>
<dbReference type="EMBL" id="JAXQNO010000013">
    <property type="protein sequence ID" value="KAK4786086.1"/>
    <property type="molecule type" value="Genomic_DNA"/>
</dbReference>
<dbReference type="AlphaFoldDB" id="A0AAN7LGJ9"/>
<keyword evidence="2" id="KW-1185">Reference proteome</keyword>
<evidence type="ECO:0000313" key="2">
    <source>
        <dbReference type="Proteomes" id="UP001346149"/>
    </source>
</evidence>
<evidence type="ECO:0000313" key="1">
    <source>
        <dbReference type="EMBL" id="KAK4786086.1"/>
    </source>
</evidence>
<proteinExistence type="predicted"/>
<dbReference type="Proteomes" id="UP001346149">
    <property type="component" value="Unassembled WGS sequence"/>
</dbReference>
<organism evidence="1 2">
    <name type="scientific">Trapa natans</name>
    <name type="common">Water chestnut</name>
    <dbReference type="NCBI Taxonomy" id="22666"/>
    <lineage>
        <taxon>Eukaryota</taxon>
        <taxon>Viridiplantae</taxon>
        <taxon>Streptophyta</taxon>
        <taxon>Embryophyta</taxon>
        <taxon>Tracheophyta</taxon>
        <taxon>Spermatophyta</taxon>
        <taxon>Magnoliopsida</taxon>
        <taxon>eudicotyledons</taxon>
        <taxon>Gunneridae</taxon>
        <taxon>Pentapetalae</taxon>
        <taxon>rosids</taxon>
        <taxon>malvids</taxon>
        <taxon>Myrtales</taxon>
        <taxon>Lythraceae</taxon>
        <taxon>Trapa</taxon>
    </lineage>
</organism>
<protein>
    <submittedName>
        <fullName evidence="1">Uncharacterized protein</fullName>
    </submittedName>
</protein>
<comment type="caution">
    <text evidence="1">The sequence shown here is derived from an EMBL/GenBank/DDBJ whole genome shotgun (WGS) entry which is preliminary data.</text>
</comment>
<reference evidence="1 2" key="1">
    <citation type="journal article" date="2023" name="Hortic Res">
        <title>Pangenome of water caltrop reveals structural variations and asymmetric subgenome divergence after allopolyploidization.</title>
        <authorList>
            <person name="Zhang X."/>
            <person name="Chen Y."/>
            <person name="Wang L."/>
            <person name="Yuan Y."/>
            <person name="Fang M."/>
            <person name="Shi L."/>
            <person name="Lu R."/>
            <person name="Comes H.P."/>
            <person name="Ma Y."/>
            <person name="Chen Y."/>
            <person name="Huang G."/>
            <person name="Zhou Y."/>
            <person name="Zheng Z."/>
            <person name="Qiu Y."/>
        </authorList>
    </citation>
    <scope>NUCLEOTIDE SEQUENCE [LARGE SCALE GENOMIC DNA]</scope>
    <source>
        <strain evidence="1">F231</strain>
    </source>
</reference>
<sequence length="102" mass="11312">MFRFLQMSSDPFFSVYVKINKKVEEYSQDRCCGHCSAGSAAEYGISPHGSSLLASRNHQSINHIGHFYKTKQMQTAPPPTCCLLSGHQFQAHGHPQLPSACL</sequence>